<proteinExistence type="predicted"/>
<sequence>MSNPLDDLKSLLNEEPWSDELPDEWDVVESGDWTDCHKAESKEDIIKHLPTGRFFEASFYRTGDYWQGYETEFSSVVEVEPYEAVVVLYRPVKLLAATVPAMSKAKAVSDE</sequence>
<gene>
    <name evidence="1" type="ORF">CPT_Pisces_027</name>
</gene>
<keyword evidence="2" id="KW-1185">Reference proteome</keyword>
<dbReference type="EMBL" id="MK903277">
    <property type="protein sequence ID" value="QEG09581.1"/>
    <property type="molecule type" value="Genomic_DNA"/>
</dbReference>
<name>A0A5B9NDT2_9CAUD</name>
<organism evidence="1 2">
    <name type="scientific">Escherichia phage Pisces</name>
    <dbReference type="NCBI Taxonomy" id="2591102"/>
    <lineage>
        <taxon>Viruses</taxon>
        <taxon>Duplodnaviria</taxon>
        <taxon>Heunggongvirae</taxon>
        <taxon>Uroviricota</taxon>
        <taxon>Caudoviricetes</taxon>
        <taxon>Autographivirales</taxon>
        <taxon>Autotranscriptaviridae</taxon>
        <taxon>Studiervirinae</taxon>
        <taxon>Kayfunavirus</taxon>
        <taxon>Kayfunavirus pisces</taxon>
    </lineage>
</organism>
<evidence type="ECO:0000313" key="1">
    <source>
        <dbReference type="EMBL" id="QEG09581.1"/>
    </source>
</evidence>
<evidence type="ECO:0000313" key="2">
    <source>
        <dbReference type="Proteomes" id="UP000322031"/>
    </source>
</evidence>
<dbReference type="Proteomes" id="UP000322031">
    <property type="component" value="Segment"/>
</dbReference>
<accession>A0A5B9NDT2</accession>
<protein>
    <submittedName>
        <fullName evidence="1">Uncharacterized protein</fullName>
    </submittedName>
</protein>
<reference evidence="2" key="1">
    <citation type="submission" date="2019-05" db="EMBL/GenBank/DDBJ databases">
        <title>The complete genome of Escherichia coli phage Pisces.</title>
        <authorList>
            <person name="Diaz H."/>
            <person name="Graham K."/>
            <person name="Moreland R."/>
            <person name="Liu M."/>
            <person name="Ramsey J."/>
        </authorList>
    </citation>
    <scope>NUCLEOTIDE SEQUENCE [LARGE SCALE GENOMIC DNA]</scope>
</reference>